<dbReference type="InterPro" id="IPR036249">
    <property type="entry name" value="Thioredoxin-like_sf"/>
</dbReference>
<name>A0A4Q0PP43_9FLAO</name>
<evidence type="ECO:0000256" key="1">
    <source>
        <dbReference type="SAM" id="SignalP"/>
    </source>
</evidence>
<keyword evidence="1" id="KW-0732">Signal</keyword>
<evidence type="ECO:0000313" key="4">
    <source>
        <dbReference type="Proteomes" id="UP000290608"/>
    </source>
</evidence>
<feature type="signal peptide" evidence="1">
    <location>
        <begin position="1"/>
        <end position="28"/>
    </location>
</feature>
<feature type="domain" description="Thioredoxin" evidence="2">
    <location>
        <begin position="507"/>
        <end position="669"/>
    </location>
</feature>
<sequence length="670" mass="76979">MIHNLKFGIIKVMLLIVALFAFSKPSLAQEDLKAFTVTPNRPKGGDQITITYNSTETPLKNQDSLTGIFYTYADYKWIIEDVSLTKIADNKWETKVQLNPKAALINFTFNSKDDTDLGGLPTYSWIINEAPGSYSGWGLMRNPSFNQEFPQKLDSISFIEDKVSLMWINNEIRNNPSSRAHVFFEGLSLKMKTTEADQTSRIKEELRYILDLPLDLVQQYDVQRSLGLLDQTNNKSFIDSVETVLLFKYPKGVLARDKEIKKLYMTSDANERIDGFKAFQQKFPQEKFSKVNTVIGDLYYDKLYKAVAYTYIVSKKDYGFVFDNLKTAPFSVVIDYGWHLVSIPNNNESMSLDSLNLFAGRIIPEMERREQNVPNKFVHMYSPKQWKERALKQSYREYLTYAKILEKVGGYQKEAHYLEKVKPFLAYNDTDFNELYALQLKREGNHQQAVDFILECLKLNNTSAAMLSILKEDFIKKGGKETDFESYVTGLKSTDSFDKHRSELISELMNEPIEGFDLESSYGGSVKLADQKGKIVIIDMWATWCAPCKKAMPGMKMAVDKYAEDANVKFYFLDTQEYIKDYKAQTAAFIKEKGYPFEILYDAENSETGKLDDTYAKYAKAFEFSGIPQKMIIDQKGNLRWRSTGYMGSPSELADEISIIIEFLKAETKS</sequence>
<reference evidence="3 4" key="1">
    <citation type="submission" date="2018-07" db="EMBL/GenBank/DDBJ databases">
        <title>Leeuwenhoekiella genomics.</title>
        <authorList>
            <person name="Tahon G."/>
            <person name="Willems A."/>
        </authorList>
    </citation>
    <scope>NUCLEOTIDE SEQUENCE [LARGE SCALE GENOMIC DNA]</scope>
    <source>
        <strain evidence="3 4">LMG 1345</strain>
    </source>
</reference>
<feature type="chain" id="PRO_5020312386" evidence="1">
    <location>
        <begin position="29"/>
        <end position="670"/>
    </location>
</feature>
<dbReference type="GO" id="GO:0016209">
    <property type="term" value="F:antioxidant activity"/>
    <property type="evidence" value="ECO:0007669"/>
    <property type="project" value="InterPro"/>
</dbReference>
<dbReference type="EMBL" id="QOVL01000004">
    <property type="protein sequence ID" value="RXG32297.1"/>
    <property type="molecule type" value="Genomic_DNA"/>
</dbReference>
<organism evidence="3 4">
    <name type="scientific">Leeuwenhoekiella marinoflava</name>
    <dbReference type="NCBI Taxonomy" id="988"/>
    <lineage>
        <taxon>Bacteria</taxon>
        <taxon>Pseudomonadati</taxon>
        <taxon>Bacteroidota</taxon>
        <taxon>Flavobacteriia</taxon>
        <taxon>Flavobacteriales</taxon>
        <taxon>Flavobacteriaceae</taxon>
        <taxon>Leeuwenhoekiella</taxon>
    </lineage>
</organism>
<dbReference type="InterPro" id="IPR050553">
    <property type="entry name" value="Thioredoxin_ResA/DsbE_sf"/>
</dbReference>
<comment type="caution">
    <text evidence="3">The sequence shown here is derived from an EMBL/GenBank/DDBJ whole genome shotgun (WGS) entry which is preliminary data.</text>
</comment>
<protein>
    <submittedName>
        <fullName evidence="3">Thiol-disulfide isomerase/thioredoxin</fullName>
    </submittedName>
</protein>
<dbReference type="Proteomes" id="UP000290608">
    <property type="component" value="Unassembled WGS sequence"/>
</dbReference>
<dbReference type="Gene3D" id="3.40.30.10">
    <property type="entry name" value="Glutaredoxin"/>
    <property type="match status" value="1"/>
</dbReference>
<dbReference type="SUPFAM" id="SSF52833">
    <property type="entry name" value="Thioredoxin-like"/>
    <property type="match status" value="1"/>
</dbReference>
<proteinExistence type="predicted"/>
<gene>
    <name evidence="3" type="ORF">DSL99_1103</name>
</gene>
<dbReference type="PROSITE" id="PS51352">
    <property type="entry name" value="THIOREDOXIN_2"/>
    <property type="match status" value="1"/>
</dbReference>
<accession>A0A4Q0PP43</accession>
<dbReference type="AlphaFoldDB" id="A0A4Q0PP43"/>
<dbReference type="InterPro" id="IPR000866">
    <property type="entry name" value="AhpC/TSA"/>
</dbReference>
<dbReference type="CDD" id="cd02966">
    <property type="entry name" value="TlpA_like_family"/>
    <property type="match status" value="1"/>
</dbReference>
<dbReference type="Pfam" id="PF00578">
    <property type="entry name" value="AhpC-TSA"/>
    <property type="match status" value="1"/>
</dbReference>
<dbReference type="RefSeq" id="WP_073097920.1">
    <property type="nucleotide sequence ID" value="NZ_QOVL01000004.1"/>
</dbReference>
<dbReference type="PANTHER" id="PTHR42852:SF17">
    <property type="entry name" value="THIOREDOXIN-LIKE PROTEIN HI_1115"/>
    <property type="match status" value="1"/>
</dbReference>
<keyword evidence="3" id="KW-0413">Isomerase</keyword>
<dbReference type="GO" id="GO:0016491">
    <property type="term" value="F:oxidoreductase activity"/>
    <property type="evidence" value="ECO:0007669"/>
    <property type="project" value="InterPro"/>
</dbReference>
<evidence type="ECO:0000313" key="3">
    <source>
        <dbReference type="EMBL" id="RXG32297.1"/>
    </source>
</evidence>
<evidence type="ECO:0000259" key="2">
    <source>
        <dbReference type="PROSITE" id="PS51352"/>
    </source>
</evidence>
<dbReference type="InterPro" id="IPR013766">
    <property type="entry name" value="Thioredoxin_domain"/>
</dbReference>
<dbReference type="STRING" id="1122159.SAMN02745246_01056"/>
<dbReference type="GO" id="GO:0016853">
    <property type="term" value="F:isomerase activity"/>
    <property type="evidence" value="ECO:0007669"/>
    <property type="project" value="UniProtKB-KW"/>
</dbReference>
<dbReference type="PANTHER" id="PTHR42852">
    <property type="entry name" value="THIOL:DISULFIDE INTERCHANGE PROTEIN DSBE"/>
    <property type="match status" value="1"/>
</dbReference>